<feature type="non-terminal residue" evidence="3">
    <location>
        <position position="217"/>
    </location>
</feature>
<dbReference type="InterPro" id="IPR036116">
    <property type="entry name" value="FN3_sf"/>
</dbReference>
<accession>A0A383AI70</accession>
<dbReference type="SUPFAM" id="SSF49265">
    <property type="entry name" value="Fibronectin type III"/>
    <property type="match status" value="1"/>
</dbReference>
<evidence type="ECO:0000256" key="1">
    <source>
        <dbReference type="ARBA" id="ARBA00022737"/>
    </source>
</evidence>
<evidence type="ECO:0000313" key="3">
    <source>
        <dbReference type="EMBL" id="SVE07273.1"/>
    </source>
</evidence>
<dbReference type="PRINTS" id="PR00014">
    <property type="entry name" value="FNTYPEIII"/>
</dbReference>
<dbReference type="PANTHER" id="PTHR13817">
    <property type="entry name" value="TITIN"/>
    <property type="match status" value="1"/>
</dbReference>
<dbReference type="SMART" id="SM00060">
    <property type="entry name" value="FN3"/>
    <property type="match status" value="2"/>
</dbReference>
<proteinExistence type="predicted"/>
<dbReference type="PANTHER" id="PTHR13817:SF166">
    <property type="entry name" value="NEURONAL IGCAM-RELATED"/>
    <property type="match status" value="1"/>
</dbReference>
<name>A0A383AI70_9ZZZZ</name>
<dbReference type="InterPro" id="IPR013783">
    <property type="entry name" value="Ig-like_fold"/>
</dbReference>
<sequence length="217" mass="21280">VAGTGTVALFALGVAAVSAQSDVVPGAPTSVAATSSNAEVTVTWSVPTANGGTAVTGYFVTWTSPTGSRSGSANVVASATSYRLTGLQNRVTYTFTVSATNAAGTGAASASIAATPHTLAGAPANLTAAALPGGQVHLSWAPPGDNGGAAVSGYRIERRVYGGEWAVLVSNTATTLTSHVAIGLDPAVFYEFQVSAWNSAGMGALSAPSPGVQPVAP</sequence>
<feature type="domain" description="Fibronectin type-III" evidence="2">
    <location>
        <begin position="122"/>
        <end position="217"/>
    </location>
</feature>
<dbReference type="InterPro" id="IPR050964">
    <property type="entry name" value="Striated_Muscle_Regulatory"/>
</dbReference>
<protein>
    <recommendedName>
        <fullName evidence="2">Fibronectin type-III domain-containing protein</fullName>
    </recommendedName>
</protein>
<dbReference type="InterPro" id="IPR003961">
    <property type="entry name" value="FN3_dom"/>
</dbReference>
<keyword evidence="1" id="KW-0677">Repeat</keyword>
<dbReference type="Gene3D" id="2.60.40.10">
    <property type="entry name" value="Immunoglobulins"/>
    <property type="match status" value="2"/>
</dbReference>
<dbReference type="EMBL" id="UINC01192236">
    <property type="protein sequence ID" value="SVE07273.1"/>
    <property type="molecule type" value="Genomic_DNA"/>
</dbReference>
<dbReference type="PROSITE" id="PS50853">
    <property type="entry name" value="FN3"/>
    <property type="match status" value="2"/>
</dbReference>
<gene>
    <name evidence="3" type="ORF">METZ01_LOCUS460127</name>
</gene>
<reference evidence="3" key="1">
    <citation type="submission" date="2018-05" db="EMBL/GenBank/DDBJ databases">
        <authorList>
            <person name="Lanie J.A."/>
            <person name="Ng W.-L."/>
            <person name="Kazmierczak K.M."/>
            <person name="Andrzejewski T.M."/>
            <person name="Davidsen T.M."/>
            <person name="Wayne K.J."/>
            <person name="Tettelin H."/>
            <person name="Glass J.I."/>
            <person name="Rusch D."/>
            <person name="Podicherti R."/>
            <person name="Tsui H.-C.T."/>
            <person name="Winkler M.E."/>
        </authorList>
    </citation>
    <scope>NUCLEOTIDE SEQUENCE</scope>
</reference>
<feature type="domain" description="Fibronectin type-III" evidence="2">
    <location>
        <begin position="24"/>
        <end position="121"/>
    </location>
</feature>
<dbReference type="Pfam" id="PF00041">
    <property type="entry name" value="fn3"/>
    <property type="match status" value="2"/>
</dbReference>
<feature type="non-terminal residue" evidence="3">
    <location>
        <position position="1"/>
    </location>
</feature>
<dbReference type="CDD" id="cd00063">
    <property type="entry name" value="FN3"/>
    <property type="match status" value="2"/>
</dbReference>
<evidence type="ECO:0000259" key="2">
    <source>
        <dbReference type="PROSITE" id="PS50853"/>
    </source>
</evidence>
<dbReference type="AlphaFoldDB" id="A0A383AI70"/>
<organism evidence="3">
    <name type="scientific">marine metagenome</name>
    <dbReference type="NCBI Taxonomy" id="408172"/>
    <lineage>
        <taxon>unclassified sequences</taxon>
        <taxon>metagenomes</taxon>
        <taxon>ecological metagenomes</taxon>
    </lineage>
</organism>